<organism evidence="2 3">
    <name type="scientific">Streptomyces glaucescens</name>
    <dbReference type="NCBI Taxonomy" id="1907"/>
    <lineage>
        <taxon>Bacteria</taxon>
        <taxon>Bacillati</taxon>
        <taxon>Actinomycetota</taxon>
        <taxon>Actinomycetes</taxon>
        <taxon>Kitasatosporales</taxon>
        <taxon>Streptomycetaceae</taxon>
        <taxon>Streptomyces</taxon>
    </lineage>
</organism>
<dbReference type="SMART" id="SM00530">
    <property type="entry name" value="HTH_XRE"/>
    <property type="match status" value="1"/>
</dbReference>
<dbReference type="AlphaFoldDB" id="A0A089XKN2"/>
<geneLocation type="plasmid" evidence="2 3">
    <name>pSglau1</name>
</geneLocation>
<dbReference type="PROSITE" id="PS50943">
    <property type="entry name" value="HTH_CROC1"/>
    <property type="match status" value="1"/>
</dbReference>
<dbReference type="OrthoDB" id="4966777at2"/>
<proteinExistence type="predicted"/>
<keyword evidence="2" id="KW-0238">DNA-binding</keyword>
<dbReference type="Pfam" id="PF13560">
    <property type="entry name" value="HTH_31"/>
    <property type="match status" value="1"/>
</dbReference>
<dbReference type="SUPFAM" id="SSF47413">
    <property type="entry name" value="lambda repressor-like DNA-binding domains"/>
    <property type="match status" value="1"/>
</dbReference>
<dbReference type="EMBL" id="CP009439">
    <property type="protein sequence ID" value="AIS02522.1"/>
    <property type="molecule type" value="Genomic_DNA"/>
</dbReference>
<feature type="domain" description="HTH cro/C1-type" evidence="1">
    <location>
        <begin position="20"/>
        <end position="76"/>
    </location>
</feature>
<sequence>MPISPSSSAQAARKVVAQRLRGMRRRAGLTVTELADRCGWHHAKTSRIENARTAPNATDIRLWCRACDALDQADDLISQSLHAESMYTEWRTEVRHGLKALQSSEPRLFQDTRHFRVYSSSLVPGLLQTEGYATGVLGISAAFRDLPVDDSAEAARARVDRSLIVHRPGHTFVFLVEEAALRYQVCDADAMAAQLGYLLTAGALPQVSLGIVPMSAPQRRQWPRETFHMYDDRLVSVELVSARVRITQPSEISLYARAFEELRSMAVYGADARALIVQAIEALH</sequence>
<dbReference type="GO" id="GO:0003677">
    <property type="term" value="F:DNA binding"/>
    <property type="evidence" value="ECO:0007669"/>
    <property type="project" value="UniProtKB-KW"/>
</dbReference>
<accession>A0A089XKN2</accession>
<dbReference type="KEGG" id="sgu:SGLAU_32960"/>
<keyword evidence="3" id="KW-1185">Reference proteome</keyword>
<dbReference type="InterPro" id="IPR001387">
    <property type="entry name" value="Cro/C1-type_HTH"/>
</dbReference>
<gene>
    <name evidence="2" type="ORF">SGLAU_32960</name>
</gene>
<evidence type="ECO:0000259" key="1">
    <source>
        <dbReference type="PROSITE" id="PS50943"/>
    </source>
</evidence>
<dbReference type="HOGENOM" id="CLU_055817_2_0_11"/>
<dbReference type="InterPro" id="IPR043917">
    <property type="entry name" value="DUF5753"/>
</dbReference>
<dbReference type="eggNOG" id="COG1396">
    <property type="taxonomic scope" value="Bacteria"/>
</dbReference>
<dbReference type="Pfam" id="PF19054">
    <property type="entry name" value="DUF5753"/>
    <property type="match status" value="1"/>
</dbReference>
<evidence type="ECO:0000313" key="3">
    <source>
        <dbReference type="Proteomes" id="UP000029482"/>
    </source>
</evidence>
<dbReference type="InterPro" id="IPR010982">
    <property type="entry name" value="Lambda_DNA-bd_dom_sf"/>
</dbReference>
<protein>
    <submittedName>
        <fullName evidence="2">DNA-binding protein</fullName>
    </submittedName>
</protein>
<evidence type="ECO:0000313" key="2">
    <source>
        <dbReference type="EMBL" id="AIS02522.1"/>
    </source>
</evidence>
<dbReference type="RefSeq" id="WP_043507525.1">
    <property type="nucleotide sequence ID" value="NZ_CP009439.1"/>
</dbReference>
<reference evidence="3" key="1">
    <citation type="journal article" date="2015" name="J. Biotechnol.">
        <title>Complete genome sequence of the actinobacterium Streptomyces glaucescens GLA.O (DSM 40922) consisting of a linear chromosome and one linear plasmid.</title>
        <authorList>
            <person name="Ortseifen V."/>
            <person name="Winkler A."/>
            <person name="Albersmeier A."/>
            <person name="Wendler S."/>
            <person name="Puhler A."/>
            <person name="Kalinowski J."/>
            <person name="Ruckert C."/>
        </authorList>
    </citation>
    <scope>NUCLEOTIDE SEQUENCE [LARGE SCALE GENOMIC DNA]</scope>
    <source>
        <strain evidence="3">DSM 40922 / GLA O</strain>
        <plasmid evidence="3">pSglau1</plasmid>
    </source>
</reference>
<dbReference type="Proteomes" id="UP000029482">
    <property type="component" value="Plasmid pSglau1"/>
</dbReference>
<name>A0A089XKN2_STRGA</name>
<dbReference type="Gene3D" id="1.10.260.40">
    <property type="entry name" value="lambda repressor-like DNA-binding domains"/>
    <property type="match status" value="1"/>
</dbReference>
<dbReference type="CDD" id="cd00093">
    <property type="entry name" value="HTH_XRE"/>
    <property type="match status" value="1"/>
</dbReference>
<keyword evidence="2" id="KW-0614">Plasmid</keyword>